<reference evidence="1" key="2">
    <citation type="submission" date="2023-04" db="EMBL/GenBank/DDBJ databases">
        <authorList>
            <person name="Bruccoleri R.E."/>
            <person name="Oakeley E.J."/>
            <person name="Faust A.-M."/>
            <person name="Dessus-Babus S."/>
            <person name="Altorfer M."/>
            <person name="Burckhardt D."/>
            <person name="Oertli M."/>
            <person name="Naumann U."/>
            <person name="Petersen F."/>
            <person name="Wong J."/>
        </authorList>
    </citation>
    <scope>NUCLEOTIDE SEQUENCE</scope>
    <source>
        <strain evidence="1">GSM-AAB239-AS_SAM_17_03QT</strain>
        <tissue evidence="1">Leaf</tissue>
    </source>
</reference>
<keyword evidence="2" id="KW-1185">Reference proteome</keyword>
<dbReference type="Proteomes" id="UP001140949">
    <property type="component" value="Unassembled WGS sequence"/>
</dbReference>
<comment type="caution">
    <text evidence="1">The sequence shown here is derived from an EMBL/GenBank/DDBJ whole genome shotgun (WGS) entry which is preliminary data.</text>
</comment>
<sequence>MIVSSLEGGAQCWNETEFLDYDALIDSLRLLWWWRTTYWSVALLISRGTTLWHDELILSIFIGIKLLAH</sequence>
<proteinExistence type="predicted"/>
<dbReference type="AlphaFoldDB" id="A0AAX6EJR4"/>
<organism evidence="1 2">
    <name type="scientific">Iris pallida</name>
    <name type="common">Sweet iris</name>
    <dbReference type="NCBI Taxonomy" id="29817"/>
    <lineage>
        <taxon>Eukaryota</taxon>
        <taxon>Viridiplantae</taxon>
        <taxon>Streptophyta</taxon>
        <taxon>Embryophyta</taxon>
        <taxon>Tracheophyta</taxon>
        <taxon>Spermatophyta</taxon>
        <taxon>Magnoliopsida</taxon>
        <taxon>Liliopsida</taxon>
        <taxon>Asparagales</taxon>
        <taxon>Iridaceae</taxon>
        <taxon>Iridoideae</taxon>
        <taxon>Irideae</taxon>
        <taxon>Iris</taxon>
    </lineage>
</organism>
<dbReference type="EMBL" id="JANAVB010036019">
    <property type="protein sequence ID" value="KAJ6804179.1"/>
    <property type="molecule type" value="Genomic_DNA"/>
</dbReference>
<accession>A0AAX6EJR4</accession>
<reference evidence="1" key="1">
    <citation type="journal article" date="2023" name="GigaByte">
        <title>Genome assembly of the bearded iris, Iris pallida Lam.</title>
        <authorList>
            <person name="Bruccoleri R.E."/>
            <person name="Oakeley E.J."/>
            <person name="Faust A.M.E."/>
            <person name="Altorfer M."/>
            <person name="Dessus-Babus S."/>
            <person name="Burckhardt D."/>
            <person name="Oertli M."/>
            <person name="Naumann U."/>
            <person name="Petersen F."/>
            <person name="Wong J."/>
        </authorList>
    </citation>
    <scope>NUCLEOTIDE SEQUENCE</scope>
    <source>
        <strain evidence="1">GSM-AAB239-AS_SAM_17_03QT</strain>
    </source>
</reference>
<evidence type="ECO:0000313" key="1">
    <source>
        <dbReference type="EMBL" id="KAJ6804179.1"/>
    </source>
</evidence>
<gene>
    <name evidence="1" type="ORF">M6B38_185695</name>
</gene>
<protein>
    <submittedName>
        <fullName evidence="1">Uncharacterized protein</fullName>
    </submittedName>
</protein>
<evidence type="ECO:0000313" key="2">
    <source>
        <dbReference type="Proteomes" id="UP001140949"/>
    </source>
</evidence>
<name>A0AAX6EJR4_IRIPA</name>